<organism evidence="1 2">
    <name type="scientific">Marivita lacus</name>
    <dbReference type="NCBI Taxonomy" id="1323742"/>
    <lineage>
        <taxon>Bacteria</taxon>
        <taxon>Pseudomonadati</taxon>
        <taxon>Pseudomonadota</taxon>
        <taxon>Alphaproteobacteria</taxon>
        <taxon>Rhodobacterales</taxon>
        <taxon>Roseobacteraceae</taxon>
        <taxon>Marivita</taxon>
    </lineage>
</organism>
<keyword evidence="2" id="KW-1185">Reference proteome</keyword>
<reference evidence="2" key="1">
    <citation type="journal article" date="2019" name="Int. J. Syst. Evol. Microbiol.">
        <title>The Global Catalogue of Microorganisms (GCM) 10K type strain sequencing project: providing services to taxonomists for standard genome sequencing and annotation.</title>
        <authorList>
            <consortium name="The Broad Institute Genomics Platform"/>
            <consortium name="The Broad Institute Genome Sequencing Center for Infectious Disease"/>
            <person name="Wu L."/>
            <person name="Ma J."/>
        </authorList>
    </citation>
    <scope>NUCLEOTIDE SEQUENCE [LARGE SCALE GENOMIC DNA]</scope>
    <source>
        <strain evidence="2">CGMCC 1.12478</strain>
    </source>
</reference>
<gene>
    <name evidence="1" type="ORF">GCM10011363_14870</name>
</gene>
<accession>A0ABQ1KJN0</accession>
<proteinExistence type="predicted"/>
<comment type="caution">
    <text evidence="1">The sequence shown here is derived from an EMBL/GenBank/DDBJ whole genome shotgun (WGS) entry which is preliminary data.</text>
</comment>
<dbReference type="EMBL" id="BMFC01000002">
    <property type="protein sequence ID" value="GGB99233.1"/>
    <property type="molecule type" value="Genomic_DNA"/>
</dbReference>
<evidence type="ECO:0000313" key="1">
    <source>
        <dbReference type="EMBL" id="GGB99233.1"/>
    </source>
</evidence>
<evidence type="ECO:0000313" key="2">
    <source>
        <dbReference type="Proteomes" id="UP000645462"/>
    </source>
</evidence>
<evidence type="ECO:0008006" key="3">
    <source>
        <dbReference type="Google" id="ProtNLM"/>
    </source>
</evidence>
<dbReference type="Proteomes" id="UP000645462">
    <property type="component" value="Unassembled WGS sequence"/>
</dbReference>
<dbReference type="RefSeq" id="WP_188481362.1">
    <property type="nucleotide sequence ID" value="NZ_BMFC01000002.1"/>
</dbReference>
<sequence length="65" mass="7716">MAKTEKPKKQRKDGQLIIRIAKDDRDAFVDLCDRLDTSAAREIRRFIRDFLQEHETEPTKLSKKD</sequence>
<protein>
    <recommendedName>
        <fullName evidence="3">CopG family transcriptional regulator</fullName>
    </recommendedName>
</protein>
<name>A0ABQ1KJN0_9RHOB</name>